<dbReference type="PANTHER" id="PTHR33067:SF9">
    <property type="entry name" value="RNA-DIRECTED DNA POLYMERASE"/>
    <property type="match status" value="1"/>
</dbReference>
<dbReference type="InterPro" id="IPR021109">
    <property type="entry name" value="Peptidase_aspartic_dom_sf"/>
</dbReference>
<organism evidence="2">
    <name type="scientific">Tanacetum cinerariifolium</name>
    <name type="common">Dalmatian daisy</name>
    <name type="synonym">Chrysanthemum cinerariifolium</name>
    <dbReference type="NCBI Taxonomy" id="118510"/>
    <lineage>
        <taxon>Eukaryota</taxon>
        <taxon>Viridiplantae</taxon>
        <taxon>Streptophyta</taxon>
        <taxon>Embryophyta</taxon>
        <taxon>Tracheophyta</taxon>
        <taxon>Spermatophyta</taxon>
        <taxon>Magnoliopsida</taxon>
        <taxon>eudicotyledons</taxon>
        <taxon>Gunneridae</taxon>
        <taxon>Pentapetalae</taxon>
        <taxon>asterids</taxon>
        <taxon>campanulids</taxon>
        <taxon>Asterales</taxon>
        <taxon>Asteraceae</taxon>
        <taxon>Asteroideae</taxon>
        <taxon>Anthemideae</taxon>
        <taxon>Anthemidinae</taxon>
        <taxon>Tanacetum</taxon>
    </lineage>
</organism>
<dbReference type="GO" id="GO:0003964">
    <property type="term" value="F:RNA-directed DNA polymerase activity"/>
    <property type="evidence" value="ECO:0007669"/>
    <property type="project" value="UniProtKB-KW"/>
</dbReference>
<keyword evidence="2" id="KW-0808">Transferase</keyword>
<dbReference type="AlphaFoldDB" id="A0A6L2ML80"/>
<proteinExistence type="predicted"/>
<dbReference type="EMBL" id="BKCJ010006804">
    <property type="protein sequence ID" value="GEU74027.1"/>
    <property type="molecule type" value="Genomic_DNA"/>
</dbReference>
<protein>
    <submittedName>
        <fullName evidence="2">Reverse transcriptase domain-containing protein</fullName>
    </submittedName>
</protein>
<name>A0A6L2ML80_TANCI</name>
<gene>
    <name evidence="2" type="ORF">Tci_046005</name>
</gene>
<keyword evidence="2" id="KW-0695">RNA-directed DNA polymerase</keyword>
<dbReference type="Gene3D" id="2.40.70.10">
    <property type="entry name" value="Acid Proteases"/>
    <property type="match status" value="1"/>
</dbReference>
<feature type="region of interest" description="Disordered" evidence="1">
    <location>
        <begin position="264"/>
        <end position="319"/>
    </location>
</feature>
<feature type="compositionally biased region" description="Low complexity" evidence="1">
    <location>
        <begin position="139"/>
        <end position="150"/>
    </location>
</feature>
<feature type="compositionally biased region" description="Low complexity" evidence="1">
    <location>
        <begin position="264"/>
        <end position="283"/>
    </location>
</feature>
<keyword evidence="2" id="KW-0548">Nucleotidyltransferase</keyword>
<evidence type="ECO:0000256" key="1">
    <source>
        <dbReference type="SAM" id="MobiDB-lite"/>
    </source>
</evidence>
<comment type="caution">
    <text evidence="2">The sequence shown here is derived from an EMBL/GenBank/DDBJ whole genome shotgun (WGS) entry which is preliminary data.</text>
</comment>
<sequence length="319" mass="36307">MPLFVWKKLSLPDLTSTRMTLELATRSFAYPAGIAEDVFVHVGKFTFPDDFIVFNYDVDPCVPLILGRPFLRTARALVDVHGEELILRDGDEQLIFHADITSKHPHKHGNESINMINLIDITCEDRFPEVLKFKKSNHPSSGSTTPLSDSSPKDNNFDFEADLMKIKFSLHQDPLTESNIETINPILEKFTDELALDYLPPPGDDDDDHFELKSDNNEWKKLLYGDYYKDINSKKDKNKDSKSKSLVVEAHIIESNDLLPQLLDNDSTLSDDSSENASLSSSLFGNEDKETKTKKHSQMNHPKESSHYQVTEEVNHLIQ</sequence>
<reference evidence="2" key="1">
    <citation type="journal article" date="2019" name="Sci. Rep.">
        <title>Draft genome of Tanacetum cinerariifolium, the natural source of mosquito coil.</title>
        <authorList>
            <person name="Yamashiro T."/>
            <person name="Shiraishi A."/>
            <person name="Satake H."/>
            <person name="Nakayama K."/>
        </authorList>
    </citation>
    <scope>NUCLEOTIDE SEQUENCE</scope>
</reference>
<dbReference type="CDD" id="cd00303">
    <property type="entry name" value="retropepsin_like"/>
    <property type="match status" value="1"/>
</dbReference>
<accession>A0A6L2ML80</accession>
<feature type="region of interest" description="Disordered" evidence="1">
    <location>
        <begin position="134"/>
        <end position="154"/>
    </location>
</feature>
<evidence type="ECO:0000313" key="2">
    <source>
        <dbReference type="EMBL" id="GEU74027.1"/>
    </source>
</evidence>
<dbReference type="PANTHER" id="PTHR33067">
    <property type="entry name" value="RNA-DIRECTED DNA POLYMERASE-RELATED"/>
    <property type="match status" value="1"/>
</dbReference>